<dbReference type="PANTHER" id="PTHR35562">
    <property type="entry name" value="DNA ENDONUCLEASE SMRA-RELATED"/>
    <property type="match status" value="1"/>
</dbReference>
<reference evidence="3 4" key="1">
    <citation type="submission" date="2015-09" db="EMBL/GenBank/DDBJ databases">
        <title>Sorangium comparison.</title>
        <authorList>
            <person name="Zaburannyi N."/>
            <person name="Bunk B."/>
            <person name="Overmann J."/>
            <person name="Mueller R."/>
        </authorList>
    </citation>
    <scope>NUCLEOTIDE SEQUENCE [LARGE SCALE GENOMIC DNA]</scope>
    <source>
        <strain evidence="3 4">So ceGT47</strain>
    </source>
</reference>
<proteinExistence type="predicted"/>
<gene>
    <name evidence="3" type="ORF">SOCEGT47_057990</name>
</gene>
<dbReference type="SMART" id="SM00463">
    <property type="entry name" value="SMR"/>
    <property type="match status" value="1"/>
</dbReference>
<organism evidence="3 4">
    <name type="scientific">Sorangium cellulosum</name>
    <name type="common">Polyangium cellulosum</name>
    <dbReference type="NCBI Taxonomy" id="56"/>
    <lineage>
        <taxon>Bacteria</taxon>
        <taxon>Pseudomonadati</taxon>
        <taxon>Myxococcota</taxon>
        <taxon>Polyangia</taxon>
        <taxon>Polyangiales</taxon>
        <taxon>Polyangiaceae</taxon>
        <taxon>Sorangium</taxon>
    </lineage>
</organism>
<protein>
    <recommendedName>
        <fullName evidence="2">Smr domain-containing protein</fullName>
    </recommendedName>
</protein>
<evidence type="ECO:0000259" key="2">
    <source>
        <dbReference type="PROSITE" id="PS50828"/>
    </source>
</evidence>
<dbReference type="PROSITE" id="PS50828">
    <property type="entry name" value="SMR"/>
    <property type="match status" value="1"/>
</dbReference>
<accession>A0A4P2Q705</accession>
<evidence type="ECO:0000313" key="3">
    <source>
        <dbReference type="EMBL" id="AUX25255.1"/>
    </source>
</evidence>
<dbReference type="Pfam" id="PF01713">
    <property type="entry name" value="Smr"/>
    <property type="match status" value="1"/>
</dbReference>
<dbReference type="Proteomes" id="UP000295781">
    <property type="component" value="Chromosome"/>
</dbReference>
<dbReference type="EMBL" id="CP012670">
    <property type="protein sequence ID" value="AUX25255.1"/>
    <property type="molecule type" value="Genomic_DNA"/>
</dbReference>
<feature type="region of interest" description="Disordered" evidence="1">
    <location>
        <begin position="1"/>
        <end position="30"/>
    </location>
</feature>
<sequence>MFWGMAKGAKRETDPRSAARPARATKAARKASEAFYQPFSALRQVAKAKSKPGAASAPAAAPGAQPKPGAASAPAAAPGAQPRAKAPASAGPAARAGGELAAPRPVDPETFAIYMAGVRVLEDRVNRIPATASRVERAAQPAPALDPDEDARSRMRSLVVEGIKFETTDDGERIEGRRLDVDPRELRRLRRARYAIDGTLDLHGLRLEAARDAVEAFVGKRQRDGDRVVAIVHGKGRHSPGGYAVLRGEIAAWLSQGRVARHVAAFATAPDTEGGAGAVLVLLAR</sequence>
<evidence type="ECO:0000313" key="4">
    <source>
        <dbReference type="Proteomes" id="UP000295781"/>
    </source>
</evidence>
<feature type="domain" description="Smr" evidence="2">
    <location>
        <begin position="200"/>
        <end position="284"/>
    </location>
</feature>
<dbReference type="InterPro" id="IPR002625">
    <property type="entry name" value="Smr_dom"/>
</dbReference>
<name>A0A4P2Q705_SORCE</name>
<feature type="region of interest" description="Disordered" evidence="1">
    <location>
        <begin position="46"/>
        <end position="104"/>
    </location>
</feature>
<feature type="compositionally biased region" description="Low complexity" evidence="1">
    <location>
        <begin position="51"/>
        <end position="98"/>
    </location>
</feature>
<dbReference type="InterPro" id="IPR036063">
    <property type="entry name" value="Smr_dom_sf"/>
</dbReference>
<evidence type="ECO:0000256" key="1">
    <source>
        <dbReference type="SAM" id="MobiDB-lite"/>
    </source>
</evidence>
<dbReference type="AlphaFoldDB" id="A0A4P2Q705"/>
<dbReference type="PANTHER" id="PTHR35562:SF2">
    <property type="entry name" value="DNA ENDONUCLEASE SMRA-RELATED"/>
    <property type="match status" value="1"/>
</dbReference>
<dbReference type="SUPFAM" id="SSF160443">
    <property type="entry name" value="SMR domain-like"/>
    <property type="match status" value="1"/>
</dbReference>
<dbReference type="Gene3D" id="3.30.1370.110">
    <property type="match status" value="1"/>
</dbReference>